<keyword evidence="3" id="KW-1185">Reference proteome</keyword>
<protein>
    <recommendedName>
        <fullName evidence="1">Aminotransferase-like plant mobile domain-containing protein</fullName>
    </recommendedName>
</protein>
<dbReference type="InterPro" id="IPR019557">
    <property type="entry name" value="AminoTfrase-like_pln_mobile"/>
</dbReference>
<dbReference type="GO" id="GO:0010073">
    <property type="term" value="P:meristem maintenance"/>
    <property type="evidence" value="ECO:0007669"/>
    <property type="project" value="InterPro"/>
</dbReference>
<dbReference type="AlphaFoldDB" id="A0A7J8RLR2"/>
<dbReference type="PANTHER" id="PTHR46033:SF8">
    <property type="entry name" value="PROTEIN MAINTENANCE OF MERISTEMS-LIKE"/>
    <property type="match status" value="1"/>
</dbReference>
<sequence>VWSSITIDRKLQTGFWHVATIGRGCKLNPKLISTLLERWRPETHTFHLPCGDCTITLKDMQLQLRLPVDGSALTESVQSVDWGATYSRCRGIIRLK</sequence>
<evidence type="ECO:0000259" key="1">
    <source>
        <dbReference type="Pfam" id="PF10536"/>
    </source>
</evidence>
<organism evidence="2 3">
    <name type="scientific">Gossypium davidsonii</name>
    <name type="common">Davidson's cotton</name>
    <name type="synonym">Gossypium klotzschianum subsp. davidsonii</name>
    <dbReference type="NCBI Taxonomy" id="34287"/>
    <lineage>
        <taxon>Eukaryota</taxon>
        <taxon>Viridiplantae</taxon>
        <taxon>Streptophyta</taxon>
        <taxon>Embryophyta</taxon>
        <taxon>Tracheophyta</taxon>
        <taxon>Spermatophyta</taxon>
        <taxon>Magnoliopsida</taxon>
        <taxon>eudicotyledons</taxon>
        <taxon>Gunneridae</taxon>
        <taxon>Pentapetalae</taxon>
        <taxon>rosids</taxon>
        <taxon>malvids</taxon>
        <taxon>Malvales</taxon>
        <taxon>Malvaceae</taxon>
        <taxon>Malvoideae</taxon>
        <taxon>Gossypium</taxon>
    </lineage>
</organism>
<evidence type="ECO:0000313" key="2">
    <source>
        <dbReference type="EMBL" id="MBA0614701.1"/>
    </source>
</evidence>
<name>A0A7J8RLR2_GOSDV</name>
<comment type="caution">
    <text evidence="2">The sequence shown here is derived from an EMBL/GenBank/DDBJ whole genome shotgun (WGS) entry which is preliminary data.</text>
</comment>
<proteinExistence type="predicted"/>
<reference evidence="2 3" key="1">
    <citation type="journal article" date="2019" name="Genome Biol. Evol.">
        <title>Insights into the evolution of the New World diploid cottons (Gossypium, subgenus Houzingenia) based on genome sequencing.</title>
        <authorList>
            <person name="Grover C.E."/>
            <person name="Arick M.A. 2nd"/>
            <person name="Thrash A."/>
            <person name="Conover J.L."/>
            <person name="Sanders W.S."/>
            <person name="Peterson D.G."/>
            <person name="Frelichowski J.E."/>
            <person name="Scheffler J.A."/>
            <person name="Scheffler B.E."/>
            <person name="Wendel J.F."/>
        </authorList>
    </citation>
    <scope>NUCLEOTIDE SEQUENCE [LARGE SCALE GENOMIC DNA]</scope>
    <source>
        <strain evidence="2">27</strain>
        <tissue evidence="2">Leaf</tissue>
    </source>
</reference>
<gene>
    <name evidence="2" type="ORF">Godav_014964</name>
</gene>
<evidence type="ECO:0000313" key="3">
    <source>
        <dbReference type="Proteomes" id="UP000593561"/>
    </source>
</evidence>
<feature type="domain" description="Aminotransferase-like plant mobile" evidence="1">
    <location>
        <begin position="25"/>
        <end position="79"/>
    </location>
</feature>
<dbReference type="Pfam" id="PF10536">
    <property type="entry name" value="PMD"/>
    <property type="match status" value="1"/>
</dbReference>
<accession>A0A7J8RLR2</accession>
<feature type="non-terminal residue" evidence="2">
    <location>
        <position position="96"/>
    </location>
</feature>
<dbReference type="EMBL" id="JABFAC010000006">
    <property type="protein sequence ID" value="MBA0614701.1"/>
    <property type="molecule type" value="Genomic_DNA"/>
</dbReference>
<dbReference type="Proteomes" id="UP000593561">
    <property type="component" value="Unassembled WGS sequence"/>
</dbReference>
<dbReference type="InterPro" id="IPR044824">
    <property type="entry name" value="MAIN-like"/>
</dbReference>
<dbReference type="PANTHER" id="PTHR46033">
    <property type="entry name" value="PROTEIN MAIN-LIKE 2"/>
    <property type="match status" value="1"/>
</dbReference>